<name>A0A3P7IIB3_STRVU</name>
<dbReference type="OrthoDB" id="10481710at2759"/>
<feature type="compositionally biased region" description="Basic and acidic residues" evidence="2">
    <location>
        <begin position="1"/>
        <end position="15"/>
    </location>
</feature>
<sequence length="145" mass="16861">GLREKDQEFYRKQGEEQEEFENVSAVVRPAATKMRKAKLRWKKSEPLETSARGVEKGENPFAEGSTEMEEAVTEKQSQERVAEIMRRAGILTKEDVDRVRAANASMTDVQILIIRIRELELANRKAKLQMKRMRKVLREKEKILC</sequence>
<feature type="coiled-coil region" evidence="1">
    <location>
        <begin position="109"/>
        <end position="143"/>
    </location>
</feature>
<evidence type="ECO:0000256" key="2">
    <source>
        <dbReference type="SAM" id="MobiDB-lite"/>
    </source>
</evidence>
<evidence type="ECO:0000313" key="4">
    <source>
        <dbReference type="Proteomes" id="UP000270094"/>
    </source>
</evidence>
<feature type="non-terminal residue" evidence="3">
    <location>
        <position position="1"/>
    </location>
</feature>
<proteinExistence type="predicted"/>
<reference evidence="3 4" key="1">
    <citation type="submission" date="2018-11" db="EMBL/GenBank/DDBJ databases">
        <authorList>
            <consortium name="Pathogen Informatics"/>
        </authorList>
    </citation>
    <scope>NUCLEOTIDE SEQUENCE [LARGE SCALE GENOMIC DNA]</scope>
</reference>
<evidence type="ECO:0000256" key="1">
    <source>
        <dbReference type="SAM" id="Coils"/>
    </source>
</evidence>
<gene>
    <name evidence="3" type="ORF">SVUK_LOCUS7919</name>
</gene>
<evidence type="ECO:0000313" key="3">
    <source>
        <dbReference type="EMBL" id="VDM72921.1"/>
    </source>
</evidence>
<keyword evidence="1" id="KW-0175">Coiled coil</keyword>
<feature type="region of interest" description="Disordered" evidence="2">
    <location>
        <begin position="44"/>
        <end position="79"/>
    </location>
</feature>
<feature type="region of interest" description="Disordered" evidence="2">
    <location>
        <begin position="1"/>
        <end position="23"/>
    </location>
</feature>
<organism evidence="3 4">
    <name type="scientific">Strongylus vulgaris</name>
    <name type="common">Blood worm</name>
    <dbReference type="NCBI Taxonomy" id="40348"/>
    <lineage>
        <taxon>Eukaryota</taxon>
        <taxon>Metazoa</taxon>
        <taxon>Ecdysozoa</taxon>
        <taxon>Nematoda</taxon>
        <taxon>Chromadorea</taxon>
        <taxon>Rhabditida</taxon>
        <taxon>Rhabditina</taxon>
        <taxon>Rhabditomorpha</taxon>
        <taxon>Strongyloidea</taxon>
        <taxon>Strongylidae</taxon>
        <taxon>Strongylus</taxon>
    </lineage>
</organism>
<dbReference type="Proteomes" id="UP000270094">
    <property type="component" value="Unassembled WGS sequence"/>
</dbReference>
<dbReference type="EMBL" id="UYYB01027904">
    <property type="protein sequence ID" value="VDM72921.1"/>
    <property type="molecule type" value="Genomic_DNA"/>
</dbReference>
<keyword evidence="4" id="KW-1185">Reference proteome</keyword>
<dbReference type="AlphaFoldDB" id="A0A3P7IIB3"/>
<accession>A0A3P7IIB3</accession>
<protein>
    <submittedName>
        <fullName evidence="3">Uncharacterized protein</fullName>
    </submittedName>
</protein>